<proteinExistence type="predicted"/>
<dbReference type="RefSeq" id="XP_018383701.1">
    <property type="nucleotide sequence ID" value="XM_018525476.1"/>
</dbReference>
<name>A0A177DGG8_ALTAL</name>
<feature type="transmembrane region" description="Helical" evidence="1">
    <location>
        <begin position="46"/>
        <end position="64"/>
    </location>
</feature>
<evidence type="ECO:0000256" key="1">
    <source>
        <dbReference type="SAM" id="Phobius"/>
    </source>
</evidence>
<keyword evidence="1" id="KW-0472">Membrane</keyword>
<reference evidence="2 3" key="1">
    <citation type="submission" date="2016-05" db="EMBL/GenBank/DDBJ databases">
        <title>Comparative analysis of secretome profiles of manganese(II)-oxidizing ascomycete fungi.</title>
        <authorList>
            <consortium name="DOE Joint Genome Institute"/>
            <person name="Zeiner C.A."/>
            <person name="Purvine S.O."/>
            <person name="Zink E.M."/>
            <person name="Wu S."/>
            <person name="Pasa-Tolic L."/>
            <person name="Chaput D.L."/>
            <person name="Haridas S."/>
            <person name="Grigoriev I.V."/>
            <person name="Santelli C.M."/>
            <person name="Hansel C.M."/>
        </authorList>
    </citation>
    <scope>NUCLEOTIDE SEQUENCE [LARGE SCALE GENOMIC DNA]</scope>
    <source>
        <strain evidence="2 3">SRC1lrK2f</strain>
    </source>
</reference>
<evidence type="ECO:0000313" key="3">
    <source>
        <dbReference type="Proteomes" id="UP000077248"/>
    </source>
</evidence>
<sequence length="71" mass="8336">MCCWRVYKNASPCTHVRYHDEVIRRTKQLKASSFITGDGLKRDTEAFYILLYSWLTYNLLLMVLSGQETSL</sequence>
<dbReference type="AlphaFoldDB" id="A0A177DGG8"/>
<dbReference type="Proteomes" id="UP000077248">
    <property type="component" value="Unassembled WGS sequence"/>
</dbReference>
<evidence type="ECO:0000313" key="2">
    <source>
        <dbReference type="EMBL" id="OAG18280.1"/>
    </source>
</evidence>
<keyword evidence="1" id="KW-0812">Transmembrane</keyword>
<dbReference type="KEGG" id="aalt:CC77DRAFT_1022495"/>
<dbReference type="VEuPathDB" id="FungiDB:CC77DRAFT_1022495"/>
<keyword evidence="3" id="KW-1185">Reference proteome</keyword>
<accession>A0A177DGG8</accession>
<gene>
    <name evidence="2" type="ORF">CC77DRAFT_1022495</name>
</gene>
<keyword evidence="1" id="KW-1133">Transmembrane helix</keyword>
<dbReference type="GeneID" id="29111070"/>
<protein>
    <submittedName>
        <fullName evidence="2">Uncharacterized protein</fullName>
    </submittedName>
</protein>
<organism evidence="2 3">
    <name type="scientific">Alternaria alternata</name>
    <name type="common">Alternaria rot fungus</name>
    <name type="synonym">Torula alternata</name>
    <dbReference type="NCBI Taxonomy" id="5599"/>
    <lineage>
        <taxon>Eukaryota</taxon>
        <taxon>Fungi</taxon>
        <taxon>Dikarya</taxon>
        <taxon>Ascomycota</taxon>
        <taxon>Pezizomycotina</taxon>
        <taxon>Dothideomycetes</taxon>
        <taxon>Pleosporomycetidae</taxon>
        <taxon>Pleosporales</taxon>
        <taxon>Pleosporineae</taxon>
        <taxon>Pleosporaceae</taxon>
        <taxon>Alternaria</taxon>
        <taxon>Alternaria sect. Alternaria</taxon>
        <taxon>Alternaria alternata complex</taxon>
    </lineage>
</organism>
<dbReference type="EMBL" id="KV441484">
    <property type="protein sequence ID" value="OAG18280.1"/>
    <property type="molecule type" value="Genomic_DNA"/>
</dbReference>